<name>A0A2G8JX06_STIJA</name>
<gene>
    <name evidence="2" type="ORF">BSL78_22892</name>
</gene>
<dbReference type="SUPFAM" id="SSF56496">
    <property type="entry name" value="Fibrinogen C-terminal domain-like"/>
    <property type="match status" value="2"/>
</dbReference>
<dbReference type="Proteomes" id="UP000230750">
    <property type="component" value="Unassembled WGS sequence"/>
</dbReference>
<sequence length="426" mass="48419">MSNVSVLHQVLHLSGVYLIKPDGYKEPFEVFCNNDVDTGGWTVIQRREGGFVNFNRSWSQYEDGFGFLSSEFWLGNEKLSYLTNQEVYELRVDITLYNGSALYAIYKGFRITDGWSQYMISSIGVLESNLGSALSTCPSNMIYNTCSCQATCDDPNGAGGCNNNCLGSEGCNCPTGFLMHGSDCIPTSDCGCFIRDENLVIPNGETYVNDDCTQKCSCSNNRLSCEDDYRCSANAVFQRRTDDSTSFYKDWTSYKEGFGDGENFWLGNEKLHYMTNRKNYKLRFDVTTSDGTPKYAEYPEFQVESESNNYRLNKLGDRSSGNTGRNFVIYSRGKQFSTFDRDHDTCGNFHCAQVHRSGWWHSDYYCSYCYSSSYCHDFQYSSSCQSRCTDDNLNGVYNGERGTQIFTDYYYNCNIGSVEMKIRPSS</sequence>
<evidence type="ECO:0000313" key="2">
    <source>
        <dbReference type="EMBL" id="PIK40272.1"/>
    </source>
</evidence>
<dbReference type="Gene3D" id="2.10.25.10">
    <property type="entry name" value="Laminin"/>
    <property type="match status" value="1"/>
</dbReference>
<dbReference type="AlphaFoldDB" id="A0A2G8JX06"/>
<dbReference type="NCBIfam" id="NF040941">
    <property type="entry name" value="GGGWT_bact"/>
    <property type="match status" value="1"/>
</dbReference>
<evidence type="ECO:0000259" key="1">
    <source>
        <dbReference type="PROSITE" id="PS51406"/>
    </source>
</evidence>
<dbReference type="PANTHER" id="PTHR19143">
    <property type="entry name" value="FIBRINOGEN/TENASCIN/ANGIOPOEITIN"/>
    <property type="match status" value="1"/>
</dbReference>
<keyword evidence="3" id="KW-1185">Reference proteome</keyword>
<reference evidence="2 3" key="1">
    <citation type="journal article" date="2017" name="PLoS Biol.">
        <title>The sea cucumber genome provides insights into morphological evolution and visceral regeneration.</title>
        <authorList>
            <person name="Zhang X."/>
            <person name="Sun L."/>
            <person name="Yuan J."/>
            <person name="Sun Y."/>
            <person name="Gao Y."/>
            <person name="Zhang L."/>
            <person name="Li S."/>
            <person name="Dai H."/>
            <person name="Hamel J.F."/>
            <person name="Liu C."/>
            <person name="Yu Y."/>
            <person name="Liu S."/>
            <person name="Lin W."/>
            <person name="Guo K."/>
            <person name="Jin S."/>
            <person name="Xu P."/>
            <person name="Storey K.B."/>
            <person name="Huan P."/>
            <person name="Zhang T."/>
            <person name="Zhou Y."/>
            <person name="Zhang J."/>
            <person name="Lin C."/>
            <person name="Li X."/>
            <person name="Xing L."/>
            <person name="Huo D."/>
            <person name="Sun M."/>
            <person name="Wang L."/>
            <person name="Mercier A."/>
            <person name="Li F."/>
            <person name="Yang H."/>
            <person name="Xiang J."/>
        </authorList>
    </citation>
    <scope>NUCLEOTIDE SEQUENCE [LARGE SCALE GENOMIC DNA]</scope>
    <source>
        <strain evidence="2">Shaxun</strain>
        <tissue evidence="2">Muscle</tissue>
    </source>
</reference>
<dbReference type="Pfam" id="PF00147">
    <property type="entry name" value="Fibrinogen_C"/>
    <property type="match status" value="2"/>
</dbReference>
<protein>
    <submittedName>
        <fullName evidence="2">Putative ficolin-2-like</fullName>
    </submittedName>
</protein>
<organism evidence="2 3">
    <name type="scientific">Stichopus japonicus</name>
    <name type="common">Sea cucumber</name>
    <dbReference type="NCBI Taxonomy" id="307972"/>
    <lineage>
        <taxon>Eukaryota</taxon>
        <taxon>Metazoa</taxon>
        <taxon>Echinodermata</taxon>
        <taxon>Eleutherozoa</taxon>
        <taxon>Echinozoa</taxon>
        <taxon>Holothuroidea</taxon>
        <taxon>Aspidochirotacea</taxon>
        <taxon>Aspidochirotida</taxon>
        <taxon>Stichopodidae</taxon>
        <taxon>Apostichopus</taxon>
    </lineage>
</organism>
<dbReference type="InterPro" id="IPR036056">
    <property type="entry name" value="Fibrinogen-like_C"/>
</dbReference>
<evidence type="ECO:0000313" key="3">
    <source>
        <dbReference type="Proteomes" id="UP000230750"/>
    </source>
</evidence>
<dbReference type="EMBL" id="MRZV01001142">
    <property type="protein sequence ID" value="PIK40272.1"/>
    <property type="molecule type" value="Genomic_DNA"/>
</dbReference>
<dbReference type="CDD" id="cd19941">
    <property type="entry name" value="TIL"/>
    <property type="match status" value="1"/>
</dbReference>
<proteinExistence type="predicted"/>
<dbReference type="InterPro" id="IPR002181">
    <property type="entry name" value="Fibrinogen_a/b/g_C_dom"/>
</dbReference>
<dbReference type="Gene3D" id="3.90.215.10">
    <property type="entry name" value="Gamma Fibrinogen, chain A, domain 1"/>
    <property type="match status" value="2"/>
</dbReference>
<dbReference type="SMART" id="SM00186">
    <property type="entry name" value="FBG"/>
    <property type="match status" value="2"/>
</dbReference>
<feature type="domain" description="Fibrinogen C-terminal" evidence="1">
    <location>
        <begin position="181"/>
        <end position="426"/>
    </location>
</feature>
<accession>A0A2G8JX06</accession>
<dbReference type="InterPro" id="IPR036084">
    <property type="entry name" value="Ser_inhib-like_sf"/>
</dbReference>
<dbReference type="PROSITE" id="PS51406">
    <property type="entry name" value="FIBRINOGEN_C_2"/>
    <property type="match status" value="2"/>
</dbReference>
<dbReference type="InterPro" id="IPR014716">
    <property type="entry name" value="Fibrinogen_a/b/g_C_1"/>
</dbReference>
<feature type="domain" description="Fibrinogen C-terminal" evidence="1">
    <location>
        <begin position="1"/>
        <end position="165"/>
    </location>
</feature>
<dbReference type="GO" id="GO:0005615">
    <property type="term" value="C:extracellular space"/>
    <property type="evidence" value="ECO:0007669"/>
    <property type="project" value="TreeGrafter"/>
</dbReference>
<dbReference type="InterPro" id="IPR050373">
    <property type="entry name" value="Fibrinogen_C-term_domain"/>
</dbReference>
<dbReference type="SUPFAM" id="SSF57567">
    <property type="entry name" value="Serine protease inhibitors"/>
    <property type="match status" value="1"/>
</dbReference>
<dbReference type="OrthoDB" id="10045365at2759"/>
<comment type="caution">
    <text evidence="2">The sequence shown here is derived from an EMBL/GenBank/DDBJ whole genome shotgun (WGS) entry which is preliminary data.</text>
</comment>